<accession>A0A7E4VJJ1</accession>
<proteinExistence type="predicted"/>
<organism evidence="2 3">
    <name type="scientific">Panagrellus redivivus</name>
    <name type="common">Microworm</name>
    <dbReference type="NCBI Taxonomy" id="6233"/>
    <lineage>
        <taxon>Eukaryota</taxon>
        <taxon>Metazoa</taxon>
        <taxon>Ecdysozoa</taxon>
        <taxon>Nematoda</taxon>
        <taxon>Chromadorea</taxon>
        <taxon>Rhabditida</taxon>
        <taxon>Tylenchina</taxon>
        <taxon>Panagrolaimomorpha</taxon>
        <taxon>Panagrolaimoidea</taxon>
        <taxon>Panagrolaimidae</taxon>
        <taxon>Panagrellus</taxon>
    </lineage>
</organism>
<reference evidence="3" key="2">
    <citation type="submission" date="2020-10" db="UniProtKB">
        <authorList>
            <consortium name="WormBaseParasite"/>
        </authorList>
    </citation>
    <scope>IDENTIFICATION</scope>
</reference>
<protein>
    <submittedName>
        <fullName evidence="3">Serpentine receptor class gamma</fullName>
    </submittedName>
</protein>
<name>A0A7E4VJJ1_PANRE</name>
<reference evidence="2" key="1">
    <citation type="journal article" date="2013" name="Genetics">
        <title>The draft genome and transcriptome of Panagrellus redivivus are shaped by the harsh demands of a free-living lifestyle.</title>
        <authorList>
            <person name="Srinivasan J."/>
            <person name="Dillman A.R."/>
            <person name="Macchietto M.G."/>
            <person name="Heikkinen L."/>
            <person name="Lakso M."/>
            <person name="Fracchia K.M."/>
            <person name="Antoshechkin I."/>
            <person name="Mortazavi A."/>
            <person name="Wong G."/>
            <person name="Sternberg P.W."/>
        </authorList>
    </citation>
    <scope>NUCLEOTIDE SEQUENCE [LARGE SCALE GENOMIC DNA]</scope>
    <source>
        <strain evidence="2">MT8872</strain>
    </source>
</reference>
<keyword evidence="1" id="KW-0472">Membrane</keyword>
<dbReference type="AlphaFoldDB" id="A0A7E4VJJ1"/>
<evidence type="ECO:0000313" key="3">
    <source>
        <dbReference type="WBParaSite" id="Pan_g20906.t1"/>
    </source>
</evidence>
<keyword evidence="1" id="KW-1133">Transmembrane helix</keyword>
<dbReference type="WBParaSite" id="Pan_g20906.t1">
    <property type="protein sequence ID" value="Pan_g20906.t1"/>
    <property type="gene ID" value="Pan_g20906"/>
</dbReference>
<keyword evidence="2" id="KW-1185">Reference proteome</keyword>
<feature type="transmembrane region" description="Helical" evidence="1">
    <location>
        <begin position="7"/>
        <end position="29"/>
    </location>
</feature>
<evidence type="ECO:0000313" key="2">
    <source>
        <dbReference type="Proteomes" id="UP000492821"/>
    </source>
</evidence>
<sequence>MKVFANLIIQATIVDMVSSVVMFFMQLIVEAKDGIVFTGSGNPWLPLSGQWRCMPVMIFPVTNNMSFWSVPIQALYRYLVIKTPSITMDSRVIACLRRCFRRWYNLSHGIFVGTELSPVTKTAVNGILEE</sequence>
<evidence type="ECO:0000256" key="1">
    <source>
        <dbReference type="SAM" id="Phobius"/>
    </source>
</evidence>
<keyword evidence="1" id="KW-0812">Transmembrane</keyword>
<dbReference type="Proteomes" id="UP000492821">
    <property type="component" value="Unassembled WGS sequence"/>
</dbReference>